<accession>A0A183STC6</accession>
<dbReference type="WBParaSite" id="SSLN_0000775201-mRNA-1">
    <property type="protein sequence ID" value="SSLN_0000775201-mRNA-1"/>
    <property type="gene ID" value="SSLN_0000775201"/>
</dbReference>
<reference evidence="2 3" key="2">
    <citation type="submission" date="2018-11" db="EMBL/GenBank/DDBJ databases">
        <authorList>
            <consortium name="Pathogen Informatics"/>
        </authorList>
    </citation>
    <scope>NUCLEOTIDE SEQUENCE [LARGE SCALE GENOMIC DNA]</scope>
    <source>
        <strain evidence="2 3">NST_G2</strain>
    </source>
</reference>
<feature type="transmembrane region" description="Helical" evidence="1">
    <location>
        <begin position="179"/>
        <end position="204"/>
    </location>
</feature>
<evidence type="ECO:0000256" key="1">
    <source>
        <dbReference type="SAM" id="Phobius"/>
    </source>
</evidence>
<dbReference type="Proteomes" id="UP000275846">
    <property type="component" value="Unassembled WGS sequence"/>
</dbReference>
<name>A0A183STC6_SCHSO</name>
<reference evidence="4" key="1">
    <citation type="submission" date="2016-06" db="UniProtKB">
        <authorList>
            <consortium name="WormBaseParasite"/>
        </authorList>
    </citation>
    <scope>IDENTIFICATION</scope>
</reference>
<proteinExistence type="predicted"/>
<evidence type="ECO:0000313" key="3">
    <source>
        <dbReference type="Proteomes" id="UP000275846"/>
    </source>
</evidence>
<keyword evidence="1" id="KW-1133">Transmembrane helix</keyword>
<protein>
    <submittedName>
        <fullName evidence="2 4">Uncharacterized protein</fullName>
    </submittedName>
</protein>
<keyword evidence="1" id="KW-0812">Transmembrane</keyword>
<evidence type="ECO:0000313" key="2">
    <source>
        <dbReference type="EMBL" id="VDL93859.1"/>
    </source>
</evidence>
<keyword evidence="1" id="KW-0472">Membrane</keyword>
<dbReference type="EMBL" id="UYSU01034157">
    <property type="protein sequence ID" value="VDL93859.1"/>
    <property type="molecule type" value="Genomic_DNA"/>
</dbReference>
<sequence>MSTSPHPQPPRSLPHSESEADITYVLQWYIVERCARARLPATLACFRIRFATSSFALHPTAPSPPTAAATVPYELQIAHLSSPKPALLWLEWPLPAFCQVNLTADCQDINTRGSVKVPCLYKCAGAAVGGAVGASNFKRTTASTPYESHACTACAFQLLAYDEGAAEEKCARPENTVSVPLLILFLLLLLLSFIALFLLVFLFIPRLLAYAPQAHSGARYCQTVVAHASPHGVRCA</sequence>
<keyword evidence="3" id="KW-1185">Reference proteome</keyword>
<organism evidence="4">
    <name type="scientific">Schistocephalus solidus</name>
    <name type="common">Tapeworm</name>
    <dbReference type="NCBI Taxonomy" id="70667"/>
    <lineage>
        <taxon>Eukaryota</taxon>
        <taxon>Metazoa</taxon>
        <taxon>Spiralia</taxon>
        <taxon>Lophotrochozoa</taxon>
        <taxon>Platyhelminthes</taxon>
        <taxon>Cestoda</taxon>
        <taxon>Eucestoda</taxon>
        <taxon>Diphyllobothriidea</taxon>
        <taxon>Diphyllobothriidae</taxon>
        <taxon>Schistocephalus</taxon>
    </lineage>
</organism>
<evidence type="ECO:0000313" key="4">
    <source>
        <dbReference type="WBParaSite" id="SSLN_0000775201-mRNA-1"/>
    </source>
</evidence>
<gene>
    <name evidence="2" type="ORF">SSLN_LOCUS7474</name>
</gene>
<dbReference type="AlphaFoldDB" id="A0A183STC6"/>